<accession>A0A2M4B4M8</accession>
<dbReference type="EMBL" id="GGFK01014457">
    <property type="protein sequence ID" value="MBW47778.1"/>
    <property type="molecule type" value="Transcribed_RNA"/>
</dbReference>
<dbReference type="AlphaFoldDB" id="A0A2M4B4M8"/>
<proteinExistence type="predicted"/>
<name>A0A2M4B4M8_9DIPT</name>
<sequence length="129" mass="13961">MTLPSAVVGDGLYVLLIHLSLSNNLTMLLTTRHDQILFLDAVKSPTLLVVVVLGIDTPHLLKNTPQSGIQRHEGVNNCVSPAIRCRLAVELPFNLGQCLEYLYRTNAQPVLSAAATLSLCASISSARRN</sequence>
<organism evidence="1">
    <name type="scientific">Anopheles triannulatus</name>
    <dbReference type="NCBI Taxonomy" id="58253"/>
    <lineage>
        <taxon>Eukaryota</taxon>
        <taxon>Metazoa</taxon>
        <taxon>Ecdysozoa</taxon>
        <taxon>Arthropoda</taxon>
        <taxon>Hexapoda</taxon>
        <taxon>Insecta</taxon>
        <taxon>Pterygota</taxon>
        <taxon>Neoptera</taxon>
        <taxon>Endopterygota</taxon>
        <taxon>Diptera</taxon>
        <taxon>Nematocera</taxon>
        <taxon>Culicoidea</taxon>
        <taxon>Culicidae</taxon>
        <taxon>Anophelinae</taxon>
        <taxon>Anopheles</taxon>
    </lineage>
</organism>
<protein>
    <submittedName>
        <fullName evidence="1">Putative secreted protein</fullName>
    </submittedName>
</protein>
<evidence type="ECO:0000313" key="1">
    <source>
        <dbReference type="EMBL" id="MBW47778.1"/>
    </source>
</evidence>
<reference evidence="1" key="1">
    <citation type="submission" date="2018-01" db="EMBL/GenBank/DDBJ databases">
        <title>An insight into the sialome of Amazonian anophelines.</title>
        <authorList>
            <person name="Ribeiro J.M."/>
            <person name="Scarpassa V."/>
            <person name="Calvo E."/>
        </authorList>
    </citation>
    <scope>NUCLEOTIDE SEQUENCE</scope>
    <source>
        <tissue evidence="1">Salivary glands</tissue>
    </source>
</reference>